<reference evidence="4" key="1">
    <citation type="journal article" date="2013" name="Nat. Genet.">
        <title>The wheat powdery mildew genome shows the unique evolution of an obligate biotroph.</title>
        <authorList>
            <person name="Wicker T."/>
            <person name="Oberhaensli S."/>
            <person name="Parlange F."/>
            <person name="Buchmann J.P."/>
            <person name="Shatalina M."/>
            <person name="Roffler S."/>
            <person name="Ben-David R."/>
            <person name="Dolezel J."/>
            <person name="Simkova H."/>
            <person name="Schulze-Lefert P."/>
            <person name="Spanu P.D."/>
            <person name="Bruggmann R."/>
            <person name="Amselem J."/>
            <person name="Quesneville H."/>
            <person name="Ver Loren van Themaat E."/>
            <person name="Paape T."/>
            <person name="Shimizu K.K."/>
            <person name="Keller B."/>
        </authorList>
    </citation>
    <scope>NUCLEOTIDE SEQUENCE [LARGE SCALE GENOMIC DNA]</scope>
    <source>
        <strain evidence="4">96224</strain>
    </source>
</reference>
<evidence type="ECO:0000313" key="2">
    <source>
        <dbReference type="EMBL" id="EPQ65013.1"/>
    </source>
</evidence>
<keyword evidence="1" id="KW-0472">Membrane</keyword>
<dbReference type="HOGENOM" id="CLU_1315210_0_0_1"/>
<protein>
    <submittedName>
        <fullName evidence="3">BgtAc-30834</fullName>
    </submittedName>
</protein>
<gene>
    <name evidence="2" type="ORF">BGT96224_Ac30834</name>
    <name evidence="3" type="ORF">BGT96224V2_LOCUS3236</name>
</gene>
<accession>A0A061HI51</accession>
<dbReference type="EMBL" id="UIGY01000070">
    <property type="protein sequence ID" value="SUZ10044.1"/>
    <property type="molecule type" value="Genomic_DNA"/>
</dbReference>
<proteinExistence type="predicted"/>
<sequence length="209" mass="23553">MTRNVAEAEVKDSSVHSYGPPSILLSPKQLVFIINDRQDNPASNICDLDVNNPAIDIEELHMTQGEYRACPNFLPSINTLEFKDKMKFLYLFSLTTYLAIASYAHTLIPRNIGASPCQAQTLAGATSLQQPQTAQKVEIFDCRGVEFEKTKVLEVAAVAREKPISDSKKTDSYPRIFDKWLYPARGPYVLYPIMLDHEIYDRGISFTTN</sequence>
<evidence type="ECO:0000256" key="1">
    <source>
        <dbReference type="SAM" id="Phobius"/>
    </source>
</evidence>
<keyword evidence="1" id="KW-0812">Transmembrane</keyword>
<feature type="transmembrane region" description="Helical" evidence="1">
    <location>
        <begin position="88"/>
        <end position="108"/>
    </location>
</feature>
<reference evidence="2" key="2">
    <citation type="submission" date="2013-01" db="EMBL/GenBank/DDBJ databases">
        <title>The wheat powdery mildew genome reveals unique evolution of an obligate biotroph.</title>
        <authorList>
            <person name="Oberhaensli S."/>
            <person name="Wicker T."/>
            <person name="Keller B."/>
        </authorList>
    </citation>
    <scope>NUCLEOTIDE SEQUENCE</scope>
    <source>
        <strain evidence="2">96224</strain>
    </source>
</reference>
<organism evidence="3">
    <name type="scientific">Blumeria graminis f. sp. tritici 96224</name>
    <dbReference type="NCBI Taxonomy" id="1268274"/>
    <lineage>
        <taxon>Eukaryota</taxon>
        <taxon>Fungi</taxon>
        <taxon>Dikarya</taxon>
        <taxon>Ascomycota</taxon>
        <taxon>Pezizomycotina</taxon>
        <taxon>Leotiomycetes</taxon>
        <taxon>Erysiphales</taxon>
        <taxon>Erysiphaceae</taxon>
        <taxon>Blumeria</taxon>
    </lineage>
</organism>
<reference evidence="3" key="3">
    <citation type="submission" date="2018-07" db="EMBL/GenBank/DDBJ databases">
        <authorList>
            <person name="Quirk P.G."/>
            <person name="Krulwich T.A."/>
        </authorList>
    </citation>
    <scope>NUCLEOTIDE SEQUENCE</scope>
    <source>
        <strain evidence="3">96224</strain>
    </source>
</reference>
<dbReference type="EMBL" id="KE375043">
    <property type="protein sequence ID" value="EPQ65013.1"/>
    <property type="molecule type" value="Genomic_DNA"/>
</dbReference>
<keyword evidence="1" id="KW-1133">Transmembrane helix</keyword>
<feature type="non-terminal residue" evidence="3">
    <location>
        <position position="209"/>
    </location>
</feature>
<dbReference type="AlphaFoldDB" id="A0A061HI51"/>
<evidence type="ECO:0000313" key="3">
    <source>
        <dbReference type="EMBL" id="SUZ10044.1"/>
    </source>
</evidence>
<name>A0A061HI51_BLUGR</name>
<evidence type="ECO:0000313" key="4">
    <source>
        <dbReference type="Proteomes" id="UP000053110"/>
    </source>
</evidence>
<dbReference type="Proteomes" id="UP000053110">
    <property type="component" value="Unassembled WGS sequence"/>
</dbReference>